<accession>A0AAJ0HW12</accession>
<evidence type="ECO:0000313" key="1">
    <source>
        <dbReference type="EMBL" id="KAK3363718.1"/>
    </source>
</evidence>
<protein>
    <submittedName>
        <fullName evidence="1">Uncharacterized protein</fullName>
    </submittedName>
</protein>
<comment type="caution">
    <text evidence="1">The sequence shown here is derived from an EMBL/GenBank/DDBJ whole genome shotgun (WGS) entry which is preliminary data.</text>
</comment>
<feature type="non-terminal residue" evidence="1">
    <location>
        <position position="1"/>
    </location>
</feature>
<keyword evidence="2" id="KW-1185">Reference proteome</keyword>
<dbReference type="EMBL" id="JAUIQD010000001">
    <property type="protein sequence ID" value="KAK3363718.1"/>
    <property type="molecule type" value="Genomic_DNA"/>
</dbReference>
<name>A0AAJ0HW12_9PEZI</name>
<reference evidence="1" key="1">
    <citation type="journal article" date="2023" name="Mol. Phylogenet. Evol.">
        <title>Genome-scale phylogeny and comparative genomics of the fungal order Sordariales.</title>
        <authorList>
            <person name="Hensen N."/>
            <person name="Bonometti L."/>
            <person name="Westerberg I."/>
            <person name="Brannstrom I.O."/>
            <person name="Guillou S."/>
            <person name="Cros-Aarteil S."/>
            <person name="Calhoun S."/>
            <person name="Haridas S."/>
            <person name="Kuo A."/>
            <person name="Mondo S."/>
            <person name="Pangilinan J."/>
            <person name="Riley R."/>
            <person name="LaButti K."/>
            <person name="Andreopoulos B."/>
            <person name="Lipzen A."/>
            <person name="Chen C."/>
            <person name="Yan M."/>
            <person name="Daum C."/>
            <person name="Ng V."/>
            <person name="Clum A."/>
            <person name="Steindorff A."/>
            <person name="Ohm R.A."/>
            <person name="Martin F."/>
            <person name="Silar P."/>
            <person name="Natvig D.O."/>
            <person name="Lalanne C."/>
            <person name="Gautier V."/>
            <person name="Ament-Velasquez S.L."/>
            <person name="Kruys A."/>
            <person name="Hutchinson M.I."/>
            <person name="Powell A.J."/>
            <person name="Barry K."/>
            <person name="Miller A.N."/>
            <person name="Grigoriev I.V."/>
            <person name="Debuchy R."/>
            <person name="Gladieux P."/>
            <person name="Hiltunen Thoren M."/>
            <person name="Johannesson H."/>
        </authorList>
    </citation>
    <scope>NUCLEOTIDE SEQUENCE</scope>
    <source>
        <strain evidence="1">CBS 955.72</strain>
    </source>
</reference>
<dbReference type="AlphaFoldDB" id="A0AAJ0HW12"/>
<dbReference type="Proteomes" id="UP001275084">
    <property type="component" value="Unassembled WGS sequence"/>
</dbReference>
<feature type="non-terminal residue" evidence="1">
    <location>
        <position position="101"/>
    </location>
</feature>
<evidence type="ECO:0000313" key="2">
    <source>
        <dbReference type="Proteomes" id="UP001275084"/>
    </source>
</evidence>
<proteinExistence type="predicted"/>
<gene>
    <name evidence="1" type="ORF">B0T25DRAFT_438753</name>
</gene>
<sequence length="101" mass="11322">LRHEILQKASPCLDRTVQSIWEPYEPGTAWHTASESHHHILVATSSSTANLQSHRIQYNLLSGGLLVDGSPVSTLPHHLQTHPTYQRRFGNQIICVFPSSM</sequence>
<reference evidence="1" key="2">
    <citation type="submission" date="2023-06" db="EMBL/GenBank/DDBJ databases">
        <authorList>
            <consortium name="Lawrence Berkeley National Laboratory"/>
            <person name="Haridas S."/>
            <person name="Hensen N."/>
            <person name="Bonometti L."/>
            <person name="Westerberg I."/>
            <person name="Brannstrom I.O."/>
            <person name="Guillou S."/>
            <person name="Cros-Aarteil S."/>
            <person name="Calhoun S."/>
            <person name="Kuo A."/>
            <person name="Mondo S."/>
            <person name="Pangilinan J."/>
            <person name="Riley R."/>
            <person name="Labutti K."/>
            <person name="Andreopoulos B."/>
            <person name="Lipzen A."/>
            <person name="Chen C."/>
            <person name="Yanf M."/>
            <person name="Daum C."/>
            <person name="Ng V."/>
            <person name="Clum A."/>
            <person name="Steindorff A."/>
            <person name="Ohm R."/>
            <person name="Martin F."/>
            <person name="Silar P."/>
            <person name="Natvig D."/>
            <person name="Lalanne C."/>
            <person name="Gautier V."/>
            <person name="Ament-Velasquez S.L."/>
            <person name="Kruys A."/>
            <person name="Hutchinson M.I."/>
            <person name="Powell A.J."/>
            <person name="Barry K."/>
            <person name="Miller A.N."/>
            <person name="Grigoriev I.V."/>
            <person name="Debuchy R."/>
            <person name="Gladieux P."/>
            <person name="Thoren M.H."/>
            <person name="Johannesson H."/>
        </authorList>
    </citation>
    <scope>NUCLEOTIDE SEQUENCE</scope>
    <source>
        <strain evidence="1">CBS 955.72</strain>
    </source>
</reference>
<organism evidence="1 2">
    <name type="scientific">Lasiosphaeria hispida</name>
    <dbReference type="NCBI Taxonomy" id="260671"/>
    <lineage>
        <taxon>Eukaryota</taxon>
        <taxon>Fungi</taxon>
        <taxon>Dikarya</taxon>
        <taxon>Ascomycota</taxon>
        <taxon>Pezizomycotina</taxon>
        <taxon>Sordariomycetes</taxon>
        <taxon>Sordariomycetidae</taxon>
        <taxon>Sordariales</taxon>
        <taxon>Lasiosphaeriaceae</taxon>
        <taxon>Lasiosphaeria</taxon>
    </lineage>
</organism>